<dbReference type="AlphaFoldDB" id="A0A2P2KNJ4"/>
<reference evidence="2" key="1">
    <citation type="submission" date="2018-02" db="EMBL/GenBank/DDBJ databases">
        <title>Rhizophora mucronata_Transcriptome.</title>
        <authorList>
            <person name="Meera S.P."/>
            <person name="Sreeshan A."/>
            <person name="Augustine A."/>
        </authorList>
    </citation>
    <scope>NUCLEOTIDE SEQUENCE</scope>
    <source>
        <tissue evidence="2">Leaf</tissue>
    </source>
</reference>
<keyword evidence="1" id="KW-1133">Transmembrane helix</keyword>
<organism evidence="2">
    <name type="scientific">Rhizophora mucronata</name>
    <name type="common">Asiatic mangrove</name>
    <dbReference type="NCBI Taxonomy" id="61149"/>
    <lineage>
        <taxon>Eukaryota</taxon>
        <taxon>Viridiplantae</taxon>
        <taxon>Streptophyta</taxon>
        <taxon>Embryophyta</taxon>
        <taxon>Tracheophyta</taxon>
        <taxon>Spermatophyta</taxon>
        <taxon>Magnoliopsida</taxon>
        <taxon>eudicotyledons</taxon>
        <taxon>Gunneridae</taxon>
        <taxon>Pentapetalae</taxon>
        <taxon>rosids</taxon>
        <taxon>fabids</taxon>
        <taxon>Malpighiales</taxon>
        <taxon>Rhizophoraceae</taxon>
        <taxon>Rhizophora</taxon>
    </lineage>
</organism>
<feature type="transmembrane region" description="Helical" evidence="1">
    <location>
        <begin position="13"/>
        <end position="31"/>
    </location>
</feature>
<protein>
    <submittedName>
        <fullName evidence="2">Uncharacterized protein</fullName>
    </submittedName>
</protein>
<name>A0A2P2KNJ4_RHIMU</name>
<keyword evidence="1" id="KW-0812">Transmembrane</keyword>
<proteinExistence type="predicted"/>
<evidence type="ECO:0000256" key="1">
    <source>
        <dbReference type="SAM" id="Phobius"/>
    </source>
</evidence>
<sequence>MLPRIFAFGSQDLIFLSHVLCFNVLAVLLLIRTV</sequence>
<evidence type="ECO:0000313" key="2">
    <source>
        <dbReference type="EMBL" id="MBX07283.1"/>
    </source>
</evidence>
<dbReference type="EMBL" id="GGEC01026799">
    <property type="protein sequence ID" value="MBX07283.1"/>
    <property type="molecule type" value="Transcribed_RNA"/>
</dbReference>
<keyword evidence="1" id="KW-0472">Membrane</keyword>
<accession>A0A2P2KNJ4</accession>